<dbReference type="AlphaFoldDB" id="A1ZVD7"/>
<keyword evidence="2" id="KW-1185">Reference proteome</keyword>
<organism evidence="1 2">
    <name type="scientific">Microscilla marina ATCC 23134</name>
    <dbReference type="NCBI Taxonomy" id="313606"/>
    <lineage>
        <taxon>Bacteria</taxon>
        <taxon>Pseudomonadati</taxon>
        <taxon>Bacteroidota</taxon>
        <taxon>Cytophagia</taxon>
        <taxon>Cytophagales</taxon>
        <taxon>Microscillaceae</taxon>
        <taxon>Microscilla</taxon>
    </lineage>
</organism>
<protein>
    <submittedName>
        <fullName evidence="1">Uncharacterized protein</fullName>
    </submittedName>
</protein>
<reference evidence="1 2" key="1">
    <citation type="submission" date="2007-01" db="EMBL/GenBank/DDBJ databases">
        <authorList>
            <person name="Haygood M."/>
            <person name="Podell S."/>
            <person name="Anderson C."/>
            <person name="Hopkinson B."/>
            <person name="Roe K."/>
            <person name="Barbeau K."/>
            <person name="Gaasterland T."/>
            <person name="Ferriera S."/>
            <person name="Johnson J."/>
            <person name="Kravitz S."/>
            <person name="Beeson K."/>
            <person name="Sutton G."/>
            <person name="Rogers Y.-H."/>
            <person name="Friedman R."/>
            <person name="Frazier M."/>
            <person name="Venter J.C."/>
        </authorList>
    </citation>
    <scope>NUCLEOTIDE SEQUENCE [LARGE SCALE GENOMIC DNA]</scope>
    <source>
        <strain evidence="1 2">ATCC 23134</strain>
    </source>
</reference>
<accession>A1ZVD7</accession>
<dbReference type="EMBL" id="AAWS01000045">
    <property type="protein sequence ID" value="EAY25635.1"/>
    <property type="molecule type" value="Genomic_DNA"/>
</dbReference>
<proteinExistence type="predicted"/>
<evidence type="ECO:0000313" key="1">
    <source>
        <dbReference type="EMBL" id="EAY25635.1"/>
    </source>
</evidence>
<comment type="caution">
    <text evidence="1">The sequence shown here is derived from an EMBL/GenBank/DDBJ whole genome shotgun (WGS) entry which is preliminary data.</text>
</comment>
<sequence>MRANRVVWGHYMHLGRFSYLPQPPKGKPAKIGSPLEK</sequence>
<evidence type="ECO:0000313" key="2">
    <source>
        <dbReference type="Proteomes" id="UP000004095"/>
    </source>
</evidence>
<dbReference type="Proteomes" id="UP000004095">
    <property type="component" value="Unassembled WGS sequence"/>
</dbReference>
<name>A1ZVD7_MICM2</name>
<gene>
    <name evidence="1" type="ORF">M23134_07286</name>
</gene>